<keyword evidence="3" id="KW-1185">Reference proteome</keyword>
<dbReference type="InterPro" id="IPR001853">
    <property type="entry name" value="DSBA-like_thioredoxin_dom"/>
</dbReference>
<gene>
    <name evidence="2" type="ORF">F5Z01DRAFT_493103</name>
</gene>
<dbReference type="PANTHER" id="PTHR13887">
    <property type="entry name" value="GLUTATHIONE S-TRANSFERASE KAPPA"/>
    <property type="match status" value="1"/>
</dbReference>
<reference evidence="2" key="1">
    <citation type="journal article" date="2021" name="IMA Fungus">
        <title>Genomic characterization of three marine fungi, including Emericellopsis atlantica sp. nov. with signatures of a generalist lifestyle and marine biomass degradation.</title>
        <authorList>
            <person name="Hagestad O.C."/>
            <person name="Hou L."/>
            <person name="Andersen J.H."/>
            <person name="Hansen E.H."/>
            <person name="Altermark B."/>
            <person name="Li C."/>
            <person name="Kuhnert E."/>
            <person name="Cox R.J."/>
            <person name="Crous P.W."/>
            <person name="Spatafora J.W."/>
            <person name="Lail K."/>
            <person name="Amirebrahimi M."/>
            <person name="Lipzen A."/>
            <person name="Pangilinan J."/>
            <person name="Andreopoulos W."/>
            <person name="Hayes R.D."/>
            <person name="Ng V."/>
            <person name="Grigoriev I.V."/>
            <person name="Jackson S.A."/>
            <person name="Sutton T.D.S."/>
            <person name="Dobson A.D.W."/>
            <person name="Rama T."/>
        </authorList>
    </citation>
    <scope>NUCLEOTIDE SEQUENCE</scope>
    <source>
        <strain evidence="2">TS7</strain>
    </source>
</reference>
<proteinExistence type="predicted"/>
<dbReference type="RefSeq" id="XP_046120835.1">
    <property type="nucleotide sequence ID" value="XM_046260201.1"/>
</dbReference>
<dbReference type="SUPFAM" id="SSF52833">
    <property type="entry name" value="Thioredoxin-like"/>
    <property type="match status" value="1"/>
</dbReference>
<dbReference type="GeneID" id="70291104"/>
<dbReference type="Proteomes" id="UP000887229">
    <property type="component" value="Unassembled WGS sequence"/>
</dbReference>
<dbReference type="OrthoDB" id="1930760at2759"/>
<dbReference type="InterPro" id="IPR036249">
    <property type="entry name" value="Thioredoxin-like_sf"/>
</dbReference>
<name>A0A9P7ZSB2_9HYPO</name>
<dbReference type="CDD" id="cd03024">
    <property type="entry name" value="DsbA_FrnE"/>
    <property type="match status" value="1"/>
</dbReference>
<evidence type="ECO:0000259" key="1">
    <source>
        <dbReference type="Pfam" id="PF01323"/>
    </source>
</evidence>
<evidence type="ECO:0000313" key="2">
    <source>
        <dbReference type="EMBL" id="KAG9256911.1"/>
    </source>
</evidence>
<sequence>MAVINIDVVSDFTCTWCFIGKRILDQTIALFLKTHPSKPTFNITYHPYFLSHFNSLDYTVTNSIPRAHLTEKKLGHLSKERRDAMTKKMEGLGRSVGIEFKWDGLIGPTAKAHGLVMMAGERQRDVVEGLMHAFHEEERDINDEDTMREIARAAGLTDGDVDEAFADKIQDKVVREEQEWREVAVGKGVPVYIIQGQHRIDGAPDPGDLYEIFIRALEDTESL</sequence>
<dbReference type="GO" id="GO:0016491">
    <property type="term" value="F:oxidoreductase activity"/>
    <property type="evidence" value="ECO:0007669"/>
    <property type="project" value="InterPro"/>
</dbReference>
<dbReference type="EMBL" id="MU251247">
    <property type="protein sequence ID" value="KAG9256911.1"/>
    <property type="molecule type" value="Genomic_DNA"/>
</dbReference>
<evidence type="ECO:0000313" key="3">
    <source>
        <dbReference type="Proteomes" id="UP000887229"/>
    </source>
</evidence>
<dbReference type="PANTHER" id="PTHR13887:SF41">
    <property type="entry name" value="THIOREDOXIN SUPERFAMILY PROTEIN"/>
    <property type="match status" value="1"/>
</dbReference>
<accession>A0A9P7ZSB2</accession>
<organism evidence="2 3">
    <name type="scientific">Emericellopsis atlantica</name>
    <dbReference type="NCBI Taxonomy" id="2614577"/>
    <lineage>
        <taxon>Eukaryota</taxon>
        <taxon>Fungi</taxon>
        <taxon>Dikarya</taxon>
        <taxon>Ascomycota</taxon>
        <taxon>Pezizomycotina</taxon>
        <taxon>Sordariomycetes</taxon>
        <taxon>Hypocreomycetidae</taxon>
        <taxon>Hypocreales</taxon>
        <taxon>Bionectriaceae</taxon>
        <taxon>Emericellopsis</taxon>
    </lineage>
</organism>
<comment type="caution">
    <text evidence="2">The sequence shown here is derived from an EMBL/GenBank/DDBJ whole genome shotgun (WGS) entry which is preliminary data.</text>
</comment>
<dbReference type="AlphaFoldDB" id="A0A9P7ZSB2"/>
<protein>
    <submittedName>
        <fullName evidence="2">DSBA-like thioredoxin domain-containing protein</fullName>
    </submittedName>
</protein>
<dbReference type="Gene3D" id="3.40.30.10">
    <property type="entry name" value="Glutaredoxin"/>
    <property type="match status" value="1"/>
</dbReference>
<feature type="domain" description="DSBA-like thioredoxin" evidence="1">
    <location>
        <begin position="6"/>
        <end position="207"/>
    </location>
</feature>
<dbReference type="Pfam" id="PF01323">
    <property type="entry name" value="DSBA"/>
    <property type="match status" value="1"/>
</dbReference>